<sequence length="127" mass="14699">MLSIFSNLLEDCMEVFMDDFTVKSGLSTEAVHRNQPAVELWKMPLHGNIGDYARPPGIKSRDRAKIDIVTSLPNHAFVREVRSFLEHASFYKHFIKNFRKTTLPLSKLLQKMWSLSSTKNEYKPLKS</sequence>
<dbReference type="Gene3D" id="3.30.70.270">
    <property type="match status" value="1"/>
</dbReference>
<evidence type="ECO:0000313" key="2">
    <source>
        <dbReference type="Proteomes" id="UP000257109"/>
    </source>
</evidence>
<protein>
    <submittedName>
        <fullName evidence="1">Uncharacterized protein</fullName>
    </submittedName>
</protein>
<dbReference type="AlphaFoldDB" id="A0A371ES37"/>
<feature type="non-terminal residue" evidence="1">
    <location>
        <position position="1"/>
    </location>
</feature>
<comment type="caution">
    <text evidence="1">The sequence shown here is derived from an EMBL/GenBank/DDBJ whole genome shotgun (WGS) entry which is preliminary data.</text>
</comment>
<accession>A0A371ES37</accession>
<organism evidence="1 2">
    <name type="scientific">Mucuna pruriens</name>
    <name type="common">Velvet bean</name>
    <name type="synonym">Dolichos pruriens</name>
    <dbReference type="NCBI Taxonomy" id="157652"/>
    <lineage>
        <taxon>Eukaryota</taxon>
        <taxon>Viridiplantae</taxon>
        <taxon>Streptophyta</taxon>
        <taxon>Embryophyta</taxon>
        <taxon>Tracheophyta</taxon>
        <taxon>Spermatophyta</taxon>
        <taxon>Magnoliopsida</taxon>
        <taxon>eudicotyledons</taxon>
        <taxon>Gunneridae</taxon>
        <taxon>Pentapetalae</taxon>
        <taxon>rosids</taxon>
        <taxon>fabids</taxon>
        <taxon>Fabales</taxon>
        <taxon>Fabaceae</taxon>
        <taxon>Papilionoideae</taxon>
        <taxon>50 kb inversion clade</taxon>
        <taxon>NPAAA clade</taxon>
        <taxon>indigoferoid/millettioid clade</taxon>
        <taxon>Phaseoleae</taxon>
        <taxon>Mucuna</taxon>
    </lineage>
</organism>
<dbReference type="InterPro" id="IPR043128">
    <property type="entry name" value="Rev_trsase/Diguanyl_cyclase"/>
</dbReference>
<reference evidence="1" key="1">
    <citation type="submission" date="2018-05" db="EMBL/GenBank/DDBJ databases">
        <title>Draft genome of Mucuna pruriens seed.</title>
        <authorList>
            <person name="Nnadi N.E."/>
            <person name="Vos R."/>
            <person name="Hasami M.H."/>
            <person name="Devisetty U.K."/>
            <person name="Aguiy J.C."/>
        </authorList>
    </citation>
    <scope>NUCLEOTIDE SEQUENCE [LARGE SCALE GENOMIC DNA]</scope>
    <source>
        <strain evidence="1">JCA_2017</strain>
    </source>
</reference>
<name>A0A371ES37_MUCPR</name>
<proteinExistence type="predicted"/>
<dbReference type="EMBL" id="QJKJ01012352">
    <property type="protein sequence ID" value="RDX68865.1"/>
    <property type="molecule type" value="Genomic_DNA"/>
</dbReference>
<gene>
    <name evidence="1" type="ORF">CR513_52112</name>
</gene>
<dbReference type="Proteomes" id="UP000257109">
    <property type="component" value="Unassembled WGS sequence"/>
</dbReference>
<dbReference type="SUPFAM" id="SSF56672">
    <property type="entry name" value="DNA/RNA polymerases"/>
    <property type="match status" value="1"/>
</dbReference>
<evidence type="ECO:0000313" key="1">
    <source>
        <dbReference type="EMBL" id="RDX68865.1"/>
    </source>
</evidence>
<keyword evidence="2" id="KW-1185">Reference proteome</keyword>
<dbReference type="InterPro" id="IPR043502">
    <property type="entry name" value="DNA/RNA_pol_sf"/>
</dbReference>